<evidence type="ECO:0000256" key="5">
    <source>
        <dbReference type="PIRNR" id="PIRNR000723"/>
    </source>
</evidence>
<dbReference type="EMBL" id="AP019860">
    <property type="protein sequence ID" value="BBM84365.1"/>
    <property type="molecule type" value="Genomic_DNA"/>
</dbReference>
<dbReference type="OrthoDB" id="9766717at2"/>
<dbReference type="SUPFAM" id="SSF53633">
    <property type="entry name" value="Carbamate kinase-like"/>
    <property type="match status" value="1"/>
</dbReference>
<dbReference type="InterPro" id="IPR003964">
    <property type="entry name" value="Carb_kinase"/>
</dbReference>
<keyword evidence="8" id="KW-1185">Reference proteome</keyword>
<evidence type="ECO:0000313" key="8">
    <source>
        <dbReference type="Proteomes" id="UP000326354"/>
    </source>
</evidence>
<dbReference type="Proteomes" id="UP000326354">
    <property type="component" value="Chromosome"/>
</dbReference>
<name>A0A5S9F348_UABAM</name>
<dbReference type="InterPro" id="IPR036393">
    <property type="entry name" value="AceGlu_kinase-like_sf"/>
</dbReference>
<comment type="similarity">
    <text evidence="1 5">Belongs to the carbamate kinase family.</text>
</comment>
<proteinExistence type="inferred from homology"/>
<evidence type="ECO:0000256" key="4">
    <source>
        <dbReference type="NCBIfam" id="TIGR00746"/>
    </source>
</evidence>
<dbReference type="FunFam" id="3.40.1160.10:FF:000007">
    <property type="entry name" value="Carbamate kinase"/>
    <property type="match status" value="1"/>
</dbReference>
<dbReference type="PRINTS" id="PR01469">
    <property type="entry name" value="CARBMTKINASE"/>
</dbReference>
<evidence type="ECO:0000259" key="6">
    <source>
        <dbReference type="Pfam" id="PF00696"/>
    </source>
</evidence>
<evidence type="ECO:0000313" key="7">
    <source>
        <dbReference type="EMBL" id="BBM84365.1"/>
    </source>
</evidence>
<dbReference type="KEGG" id="uam:UABAM_02724"/>
<accession>A0A5S9F348</accession>
<dbReference type="Gene3D" id="3.40.1160.10">
    <property type="entry name" value="Acetylglutamate kinase-like"/>
    <property type="match status" value="1"/>
</dbReference>
<sequence length="314" mass="34478">MQKTIIIAIGGNSLIQDNEKQTLKDQWECVVQTCREIVRMYNGQDKLLITHGNGPQVGFILLRSEHCKDILHTIPLDICGADTQGSIGYQIQQCLQNEFQRQGLKKDITTVITQVVVDKNDPGFSQPTKPIGIFYTEQQAEKLQKEKNWQMMEDANRGYRRVVASPKPLEVVQSQSIRKILDMGNVVVACGGGGIPVTRDANGILHSCEAVIDKDLASALLATKISADILIISTAVEKVAIHFATPQQKNLNLVTVAELKTYVDEGHFAPGSMLPKIQAAIQYLENGGKKVIITKPECLADALQGNNGTHIVPE</sequence>
<protein>
    <recommendedName>
        <fullName evidence="4 5">Carbamate kinase</fullName>
    </recommendedName>
</protein>
<dbReference type="InterPro" id="IPR001048">
    <property type="entry name" value="Asp/Glu/Uridylate_kinase"/>
</dbReference>
<dbReference type="PIRSF" id="PIRSF000723">
    <property type="entry name" value="Carbamate_kin"/>
    <property type="match status" value="1"/>
</dbReference>
<feature type="domain" description="Aspartate/glutamate/uridylate kinase" evidence="6">
    <location>
        <begin position="3"/>
        <end position="294"/>
    </location>
</feature>
<dbReference type="CDD" id="cd04235">
    <property type="entry name" value="AAK_CK"/>
    <property type="match status" value="1"/>
</dbReference>
<dbReference type="AlphaFoldDB" id="A0A5S9F348"/>
<keyword evidence="2 5" id="KW-0808">Transferase</keyword>
<organism evidence="7 8">
    <name type="scientific">Uabimicrobium amorphum</name>
    <dbReference type="NCBI Taxonomy" id="2596890"/>
    <lineage>
        <taxon>Bacteria</taxon>
        <taxon>Pseudomonadati</taxon>
        <taxon>Planctomycetota</taxon>
        <taxon>Candidatus Uabimicrobiia</taxon>
        <taxon>Candidatus Uabimicrobiales</taxon>
        <taxon>Candidatus Uabimicrobiaceae</taxon>
        <taxon>Candidatus Uabimicrobium</taxon>
    </lineage>
</organism>
<dbReference type="PANTHER" id="PTHR30409">
    <property type="entry name" value="CARBAMATE KINASE"/>
    <property type="match status" value="1"/>
</dbReference>
<evidence type="ECO:0000256" key="2">
    <source>
        <dbReference type="ARBA" id="ARBA00022679"/>
    </source>
</evidence>
<dbReference type="GO" id="GO:0019546">
    <property type="term" value="P:L-arginine deiminase pathway"/>
    <property type="evidence" value="ECO:0007669"/>
    <property type="project" value="TreeGrafter"/>
</dbReference>
<dbReference type="Pfam" id="PF00696">
    <property type="entry name" value="AA_kinase"/>
    <property type="match status" value="1"/>
</dbReference>
<dbReference type="GO" id="GO:0008804">
    <property type="term" value="F:carbamate kinase activity"/>
    <property type="evidence" value="ECO:0007669"/>
    <property type="project" value="UniProtKB-UniRule"/>
</dbReference>
<dbReference type="RefSeq" id="WP_151968524.1">
    <property type="nucleotide sequence ID" value="NZ_AP019860.1"/>
</dbReference>
<evidence type="ECO:0000256" key="3">
    <source>
        <dbReference type="ARBA" id="ARBA00022777"/>
    </source>
</evidence>
<evidence type="ECO:0000256" key="1">
    <source>
        <dbReference type="ARBA" id="ARBA00011066"/>
    </source>
</evidence>
<keyword evidence="3 5" id="KW-0418">Kinase</keyword>
<reference evidence="7 8" key="1">
    <citation type="submission" date="2019-08" db="EMBL/GenBank/DDBJ databases">
        <title>Complete genome sequence of Candidatus Uab amorphum.</title>
        <authorList>
            <person name="Shiratori T."/>
            <person name="Suzuki S."/>
            <person name="Kakizawa Y."/>
            <person name="Ishida K."/>
        </authorList>
    </citation>
    <scope>NUCLEOTIDE SEQUENCE [LARGE SCALE GENOMIC DNA]</scope>
    <source>
        <strain evidence="7 8">SRT547</strain>
    </source>
</reference>
<dbReference type="PANTHER" id="PTHR30409:SF1">
    <property type="entry name" value="CARBAMATE KINASE-RELATED"/>
    <property type="match status" value="1"/>
</dbReference>
<dbReference type="GO" id="GO:0005829">
    <property type="term" value="C:cytosol"/>
    <property type="evidence" value="ECO:0007669"/>
    <property type="project" value="TreeGrafter"/>
</dbReference>
<gene>
    <name evidence="7" type="ORF">UABAM_02724</name>
</gene>
<dbReference type="NCBIfam" id="NF009007">
    <property type="entry name" value="PRK12352.1"/>
    <property type="match status" value="1"/>
</dbReference>
<dbReference type="NCBIfam" id="TIGR00746">
    <property type="entry name" value="arcC"/>
    <property type="match status" value="1"/>
</dbReference>